<protein>
    <submittedName>
        <fullName evidence="2">Uncharacterized protein</fullName>
    </submittedName>
</protein>
<dbReference type="Pfam" id="PF24917">
    <property type="entry name" value="BLTP3A_B"/>
    <property type="match status" value="1"/>
</dbReference>
<proteinExistence type="predicted"/>
<reference evidence="2" key="1">
    <citation type="submission" date="2014-12" db="EMBL/GenBank/DDBJ databases">
        <title>Insight into the proteome of Arion vulgaris.</title>
        <authorList>
            <person name="Aradska J."/>
            <person name="Bulat T."/>
            <person name="Smidak R."/>
            <person name="Sarate P."/>
            <person name="Gangsoo J."/>
            <person name="Sialana F."/>
            <person name="Bilban M."/>
            <person name="Lubec G."/>
        </authorList>
    </citation>
    <scope>NUCLEOTIDE SEQUENCE</scope>
    <source>
        <tissue evidence="2">Skin</tissue>
    </source>
</reference>
<feature type="non-terminal residue" evidence="2">
    <location>
        <position position="1"/>
    </location>
</feature>
<organism evidence="2">
    <name type="scientific">Arion vulgaris</name>
    <dbReference type="NCBI Taxonomy" id="1028688"/>
    <lineage>
        <taxon>Eukaryota</taxon>
        <taxon>Metazoa</taxon>
        <taxon>Spiralia</taxon>
        <taxon>Lophotrochozoa</taxon>
        <taxon>Mollusca</taxon>
        <taxon>Gastropoda</taxon>
        <taxon>Heterobranchia</taxon>
        <taxon>Euthyneura</taxon>
        <taxon>Panpulmonata</taxon>
        <taxon>Eupulmonata</taxon>
        <taxon>Stylommatophora</taxon>
        <taxon>Helicina</taxon>
        <taxon>Arionoidea</taxon>
        <taxon>Arionidae</taxon>
        <taxon>Arion</taxon>
    </lineage>
</organism>
<feature type="non-terminal residue" evidence="2">
    <location>
        <position position="103"/>
    </location>
</feature>
<sequence length="103" mass="11000">SDFSEDEKISEVMPVSLEITNLLLVLEEDRPSVNLTSPGGVPINVHIQQLSIERGKNGIVYITGNPSDIPFVPPPTPAPAPPKPEYSHAVTSPIMSPDGTMAL</sequence>
<evidence type="ECO:0000256" key="1">
    <source>
        <dbReference type="SAM" id="MobiDB-lite"/>
    </source>
</evidence>
<feature type="region of interest" description="Disordered" evidence="1">
    <location>
        <begin position="71"/>
        <end position="103"/>
    </location>
</feature>
<gene>
    <name evidence="2" type="primary">ORF3360</name>
</gene>
<dbReference type="EMBL" id="HACG01001336">
    <property type="protein sequence ID" value="CEK48201.1"/>
    <property type="molecule type" value="Transcribed_RNA"/>
</dbReference>
<name>A0A0B6XXC5_9EUPU</name>
<feature type="compositionally biased region" description="Pro residues" evidence="1">
    <location>
        <begin position="71"/>
        <end position="84"/>
    </location>
</feature>
<accession>A0A0B6XXC5</accession>
<evidence type="ECO:0000313" key="2">
    <source>
        <dbReference type="EMBL" id="CEK48201.1"/>
    </source>
</evidence>
<dbReference type="InterPro" id="IPR026728">
    <property type="entry name" value="BLTP3A/B"/>
</dbReference>
<dbReference type="AlphaFoldDB" id="A0A0B6XXC5"/>